<dbReference type="GO" id="GO:0008168">
    <property type="term" value="F:methyltransferase activity"/>
    <property type="evidence" value="ECO:0007669"/>
    <property type="project" value="InterPro"/>
</dbReference>
<dbReference type="SUPFAM" id="SSF50199">
    <property type="entry name" value="Staphylococcal nuclease"/>
    <property type="match status" value="1"/>
</dbReference>
<evidence type="ECO:0000256" key="5">
    <source>
        <dbReference type="SAM" id="SignalP"/>
    </source>
</evidence>
<protein>
    <submittedName>
        <fullName evidence="7">Micrococcal nuclease</fullName>
    </submittedName>
</protein>
<keyword evidence="2" id="KW-0255">Endonuclease</keyword>
<dbReference type="InterPro" id="IPR004026">
    <property type="entry name" value="Ada_DNA_repair_Zn-bd"/>
</dbReference>
<dbReference type="CDD" id="cd00175">
    <property type="entry name" value="SNc"/>
    <property type="match status" value="1"/>
</dbReference>
<dbReference type="InterPro" id="IPR035451">
    <property type="entry name" value="Ada-like_dom_sf"/>
</dbReference>
<sequence>MRPKRFIPFLLALFVLLLLSGCASKSEAAGKPKLLQAVVTHVSDGDTVHVRLNGRDERVRLIGVNTPEISHPDLGIREQPYGKQAAAYTRKRLLKRKVWLEFDVQQRDKYGRLLAYVWLSPPAAFTEKEVRARIYNAELLLNGYAQVMTVPPNVKYADIFVKFQREAREKGKGLWGAPAVAKPAGKALYVGNRRTKIFHRAGCRWAQKISPANRVEFGSREEAIKAGYRPCRVCRS</sequence>
<name>A0A3N5BUB7_9THEO</name>
<keyword evidence="1" id="KW-0540">Nuclease</keyword>
<dbReference type="PROSITE" id="PS01284">
    <property type="entry name" value="TNASE_2"/>
    <property type="match status" value="1"/>
</dbReference>
<dbReference type="GO" id="GO:0016787">
    <property type="term" value="F:hydrolase activity"/>
    <property type="evidence" value="ECO:0007669"/>
    <property type="project" value="UniProtKB-KW"/>
</dbReference>
<dbReference type="PANTHER" id="PTHR12302">
    <property type="entry name" value="EBNA2 BINDING PROTEIN P100"/>
    <property type="match status" value="1"/>
</dbReference>
<dbReference type="PROSITE" id="PS51257">
    <property type="entry name" value="PROKAR_LIPOPROTEIN"/>
    <property type="match status" value="1"/>
</dbReference>
<dbReference type="Pfam" id="PF00565">
    <property type="entry name" value="SNase"/>
    <property type="match status" value="1"/>
</dbReference>
<reference evidence="7 8" key="1">
    <citation type="submission" date="2018-11" db="EMBL/GenBank/DDBJ databases">
        <title>Genomic Encyclopedia of Type Strains, Phase IV (KMG-IV): sequencing the most valuable type-strain genomes for metagenomic binning, comparative biology and taxonomic classification.</title>
        <authorList>
            <person name="Goeker M."/>
        </authorList>
    </citation>
    <scope>NUCLEOTIDE SEQUENCE [LARGE SCALE GENOMIC DNA]</scope>
    <source>
        <strain evidence="7 8">DSM 102936</strain>
    </source>
</reference>
<comment type="caution">
    <text evidence="7">The sequence shown here is derived from an EMBL/GenBank/DDBJ whole genome shotgun (WGS) entry which is preliminary data.</text>
</comment>
<dbReference type="InterPro" id="IPR002071">
    <property type="entry name" value="Thermonucl_AS"/>
</dbReference>
<feature type="signal peptide" evidence="5">
    <location>
        <begin position="1"/>
        <end position="28"/>
    </location>
</feature>
<proteinExistence type="predicted"/>
<keyword evidence="8" id="KW-1185">Reference proteome</keyword>
<dbReference type="SUPFAM" id="SSF57884">
    <property type="entry name" value="Ada DNA repair protein, N-terminal domain (N-Ada 10)"/>
    <property type="match status" value="1"/>
</dbReference>
<dbReference type="Gene3D" id="3.40.10.10">
    <property type="entry name" value="DNA Methylphosphotriester Repair Domain"/>
    <property type="match status" value="1"/>
</dbReference>
<dbReference type="EMBL" id="RKRE01000001">
    <property type="protein sequence ID" value="RPF49475.1"/>
    <property type="molecule type" value="Genomic_DNA"/>
</dbReference>
<organism evidence="7 8">
    <name type="scientific">Thermodesulfitimonas autotrophica</name>
    <dbReference type="NCBI Taxonomy" id="1894989"/>
    <lineage>
        <taxon>Bacteria</taxon>
        <taxon>Bacillati</taxon>
        <taxon>Bacillota</taxon>
        <taxon>Clostridia</taxon>
        <taxon>Thermoanaerobacterales</taxon>
        <taxon>Thermoanaerobacteraceae</taxon>
        <taxon>Thermodesulfitimonas</taxon>
    </lineage>
</organism>
<feature type="chain" id="PRO_5017951761" evidence="5">
    <location>
        <begin position="29"/>
        <end position="236"/>
    </location>
</feature>
<dbReference type="SMART" id="SM00318">
    <property type="entry name" value="SNc"/>
    <property type="match status" value="1"/>
</dbReference>
<accession>A0A3N5BUB7</accession>
<evidence type="ECO:0000256" key="4">
    <source>
        <dbReference type="ARBA" id="ARBA00023159"/>
    </source>
</evidence>
<evidence type="ECO:0000313" key="7">
    <source>
        <dbReference type="EMBL" id="RPF49475.1"/>
    </source>
</evidence>
<dbReference type="InterPro" id="IPR035437">
    <property type="entry name" value="SNase_OB-fold_sf"/>
</dbReference>
<dbReference type="InterPro" id="IPR016071">
    <property type="entry name" value="Staphylococal_nuclease_OB-fold"/>
</dbReference>
<dbReference type="Pfam" id="PF02805">
    <property type="entry name" value="Ada_Zn_binding"/>
    <property type="match status" value="1"/>
</dbReference>
<dbReference type="GO" id="GO:0006281">
    <property type="term" value="P:DNA repair"/>
    <property type="evidence" value="ECO:0007669"/>
    <property type="project" value="InterPro"/>
</dbReference>
<evidence type="ECO:0000259" key="6">
    <source>
        <dbReference type="PROSITE" id="PS50830"/>
    </source>
</evidence>
<dbReference type="GO" id="GO:0006355">
    <property type="term" value="P:regulation of DNA-templated transcription"/>
    <property type="evidence" value="ECO:0007669"/>
    <property type="project" value="InterPro"/>
</dbReference>
<dbReference type="AlphaFoldDB" id="A0A3N5BUB7"/>
<dbReference type="GO" id="GO:0004519">
    <property type="term" value="F:endonuclease activity"/>
    <property type="evidence" value="ECO:0007669"/>
    <property type="project" value="UniProtKB-KW"/>
</dbReference>
<evidence type="ECO:0000256" key="3">
    <source>
        <dbReference type="ARBA" id="ARBA00022801"/>
    </source>
</evidence>
<evidence type="ECO:0000313" key="8">
    <source>
        <dbReference type="Proteomes" id="UP000282654"/>
    </source>
</evidence>
<gene>
    <name evidence="7" type="ORF">EDD75_0291</name>
</gene>
<dbReference type="PROSITE" id="PS50830">
    <property type="entry name" value="TNASE_3"/>
    <property type="match status" value="1"/>
</dbReference>
<dbReference type="Proteomes" id="UP000282654">
    <property type="component" value="Unassembled WGS sequence"/>
</dbReference>
<keyword evidence="4" id="KW-0010">Activator</keyword>
<dbReference type="GO" id="GO:0003677">
    <property type="term" value="F:DNA binding"/>
    <property type="evidence" value="ECO:0007669"/>
    <property type="project" value="InterPro"/>
</dbReference>
<keyword evidence="5" id="KW-0732">Signal</keyword>
<feature type="domain" description="TNase-like" evidence="6">
    <location>
        <begin position="33"/>
        <end position="177"/>
    </location>
</feature>
<dbReference type="Gene3D" id="2.40.50.90">
    <property type="match status" value="1"/>
</dbReference>
<dbReference type="GO" id="GO:0008270">
    <property type="term" value="F:zinc ion binding"/>
    <property type="evidence" value="ECO:0007669"/>
    <property type="project" value="InterPro"/>
</dbReference>
<keyword evidence="3" id="KW-0378">Hydrolase</keyword>
<evidence type="ECO:0000256" key="1">
    <source>
        <dbReference type="ARBA" id="ARBA00022722"/>
    </source>
</evidence>
<dbReference type="PANTHER" id="PTHR12302:SF3">
    <property type="entry name" value="SERINE_THREONINE-PROTEIN KINASE 31"/>
    <property type="match status" value="1"/>
</dbReference>
<evidence type="ECO:0000256" key="2">
    <source>
        <dbReference type="ARBA" id="ARBA00022759"/>
    </source>
</evidence>